<dbReference type="EMBL" id="LN483124">
    <property type="protein sequence ID" value="CED82170.1"/>
    <property type="molecule type" value="Genomic_DNA"/>
</dbReference>
<proteinExistence type="predicted"/>
<accession>A0A0F7SNL7</accession>
<dbReference type="AlphaFoldDB" id="A0A0F7SNL7"/>
<protein>
    <submittedName>
        <fullName evidence="1">Uncharacterized protein</fullName>
    </submittedName>
</protein>
<evidence type="ECO:0000313" key="1">
    <source>
        <dbReference type="EMBL" id="CED82170.1"/>
    </source>
</evidence>
<reference evidence="1" key="1">
    <citation type="submission" date="2014-08" db="EMBL/GenBank/DDBJ databases">
        <authorList>
            <person name="Sharma Rahul"/>
            <person name="Thines Marco"/>
        </authorList>
    </citation>
    <scope>NUCLEOTIDE SEQUENCE</scope>
</reference>
<sequence>MSLFSRAVNTTTRSLSASRLCYSTDLGRPAADTVLQGKLLVDVEYKTSKYGDKRTYASINIKRLKQDKTEFDIFNIVAYGEEAVRYVREDLASAKSGSTVEVGVSLFSRREQLAAHIRNEKPFFIHVCKMQYGSV</sequence>
<organism evidence="1">
    <name type="scientific">Phaffia rhodozyma</name>
    <name type="common">Yeast</name>
    <name type="synonym">Xanthophyllomyces dendrorhous</name>
    <dbReference type="NCBI Taxonomy" id="264483"/>
    <lineage>
        <taxon>Eukaryota</taxon>
        <taxon>Fungi</taxon>
        <taxon>Dikarya</taxon>
        <taxon>Basidiomycota</taxon>
        <taxon>Agaricomycotina</taxon>
        <taxon>Tremellomycetes</taxon>
        <taxon>Cystofilobasidiales</taxon>
        <taxon>Mrakiaceae</taxon>
        <taxon>Phaffia</taxon>
    </lineage>
</organism>
<name>A0A0F7SNL7_PHARH</name>